<dbReference type="EMBL" id="CAKXZS010000012">
    <property type="protein sequence ID" value="CAH2398626.1"/>
    <property type="molecule type" value="Genomic_DNA"/>
</dbReference>
<feature type="region of interest" description="Disordered" evidence="1">
    <location>
        <begin position="413"/>
        <end position="434"/>
    </location>
</feature>
<comment type="caution">
    <text evidence="2">The sequence shown here is derived from an EMBL/GenBank/DDBJ whole genome shotgun (WGS) entry which is preliminary data.</text>
</comment>
<evidence type="ECO:0008006" key="4">
    <source>
        <dbReference type="Google" id="ProtNLM"/>
    </source>
</evidence>
<proteinExistence type="predicted"/>
<organism evidence="2 3">
    <name type="scientific">Mesorhizobium ventifaucium</name>
    <dbReference type="NCBI Taxonomy" id="666020"/>
    <lineage>
        <taxon>Bacteria</taxon>
        <taxon>Pseudomonadati</taxon>
        <taxon>Pseudomonadota</taxon>
        <taxon>Alphaproteobacteria</taxon>
        <taxon>Hyphomicrobiales</taxon>
        <taxon>Phyllobacteriaceae</taxon>
        <taxon>Mesorhizobium</taxon>
    </lineage>
</organism>
<dbReference type="SUPFAM" id="SSF55874">
    <property type="entry name" value="ATPase domain of HSP90 chaperone/DNA topoisomerase II/histidine kinase"/>
    <property type="match status" value="1"/>
</dbReference>
<dbReference type="RefSeq" id="WP_254024689.1">
    <property type="nucleotide sequence ID" value="NZ_CAKXZS010000012.1"/>
</dbReference>
<evidence type="ECO:0000313" key="2">
    <source>
        <dbReference type="EMBL" id="CAH2398626.1"/>
    </source>
</evidence>
<evidence type="ECO:0000256" key="1">
    <source>
        <dbReference type="SAM" id="MobiDB-lite"/>
    </source>
</evidence>
<reference evidence="2" key="1">
    <citation type="submission" date="2022-03" db="EMBL/GenBank/DDBJ databases">
        <authorList>
            <person name="Brunel B."/>
        </authorList>
    </citation>
    <scope>NUCLEOTIDE SEQUENCE</scope>
    <source>
        <strain evidence="2">STM4922sample</strain>
    </source>
</reference>
<accession>A0ABN8JKG4</accession>
<dbReference type="Gene3D" id="3.30.565.10">
    <property type="entry name" value="Histidine kinase-like ATPase, C-terminal domain"/>
    <property type="match status" value="1"/>
</dbReference>
<gene>
    <name evidence="2" type="ORF">MES4922_20199</name>
</gene>
<dbReference type="Proteomes" id="UP001152604">
    <property type="component" value="Unassembled WGS sequence"/>
</dbReference>
<keyword evidence="3" id="KW-1185">Reference proteome</keyword>
<feature type="compositionally biased region" description="Basic and acidic residues" evidence="1">
    <location>
        <begin position="421"/>
        <end position="434"/>
    </location>
</feature>
<sequence length="605" mass="67092">MIGLQEVAPLRVADEPFLVASTIERCPKTMMVRELFMNAVEAALQAPIGSQLIEIRSYNMGGAQKLCIWNTGPGMSSEELHRVCDLAASIGKVKGLDENFGMGAKVASLPSNKIGLRYRSCKSGKVSEVILCEREGIYGRLRRESAPGVWDEVIDVTDVVTSESVDVSADWTEVVLFGNRVEQDTVKDPYDANPVVTGQWLADYLYYRFFRLPKGLVVRFLPGTHKLDGARSFRTIPDRAFPMGQSESIVTSTGVTIHYFYDPPLVGTSHNKSVSGAITSDVSLCSIVHKSESYEVKRSRQWTLDAPLYGVTFGAKHISIHVELPDDYPVRPEAYRQFLRYKNGDQRQVDARDFCDLAREHRPAWLIEIINSFAPADSGSTEEIRDELQKLLNSLRVKAPSIRIQPGGSLEVGPGEGVGFRPDRQGTKANDESKTPRLTLDDLVAVPLGSKRASISLNAEQAPEIMLLRDDAQIEEKGLKGKAAKFYQDASQLFVNMRYPAIDAMRLQLELEYAASPDPEFMRKMALELAERTMIGRVGRAVIYALAKQLNHEWTSENIASAQSPESLSLAADDFVDALQNARRRMGQTLRTVKQDADFAVVAVG</sequence>
<evidence type="ECO:0000313" key="3">
    <source>
        <dbReference type="Proteomes" id="UP001152604"/>
    </source>
</evidence>
<dbReference type="InterPro" id="IPR036890">
    <property type="entry name" value="HATPase_C_sf"/>
</dbReference>
<name>A0ABN8JKG4_9HYPH</name>
<protein>
    <recommendedName>
        <fullName evidence="4">ATP-binding protein</fullName>
    </recommendedName>
</protein>